<evidence type="ECO:0000256" key="1">
    <source>
        <dbReference type="SAM" id="MobiDB-lite"/>
    </source>
</evidence>
<feature type="non-terminal residue" evidence="2">
    <location>
        <position position="425"/>
    </location>
</feature>
<accession>A0A8K0K813</accession>
<sequence length="425" mass="43197">MASSGSSMAKILPKPAKGSNLYVVNANNPTTTVASQMSVVSRVVPTSVLSPTSNLSLSTSSVSVLGSRTVTTGSGNRINLNATAVARCVNSPTLLPVSSGSSAQHSGNSGTAVLVHQAGRTMTTTSVPSSSSPATSISSSSAVSLSSPLSTVSAIGSGSGKSNVIVVQKGPSGNTTFCRGVSLGTTTKELVGKVLKGKAINPSSMTAITVQRRPANTPTPTVSVCNSTANSKNGSNLNISSSNSQGNVIVLDLSNEQLGSNTILNELLQGSGIYTEAINSNSSSEESVKMVDSTGISPLPDSTEDTQVNTVVESSIPSVLTVPQTRVVTYEEAVELLGASVGENGQIFMGKKANTAGSIKAILPSASTKLTDLEGLEDVEEVPPVEAEVVAGGKDMTEDGLSREKISNVLETVDEECSSTVKTEN</sequence>
<evidence type="ECO:0000313" key="3">
    <source>
        <dbReference type="Proteomes" id="UP000792457"/>
    </source>
</evidence>
<reference evidence="2" key="1">
    <citation type="submission" date="2013-04" db="EMBL/GenBank/DDBJ databases">
        <authorList>
            <person name="Qu J."/>
            <person name="Murali S.C."/>
            <person name="Bandaranaike D."/>
            <person name="Bellair M."/>
            <person name="Blankenburg K."/>
            <person name="Chao H."/>
            <person name="Dinh H."/>
            <person name="Doddapaneni H."/>
            <person name="Downs B."/>
            <person name="Dugan-Rocha S."/>
            <person name="Elkadiri S."/>
            <person name="Gnanaolivu R.D."/>
            <person name="Hernandez B."/>
            <person name="Javaid M."/>
            <person name="Jayaseelan J.C."/>
            <person name="Lee S."/>
            <person name="Li M."/>
            <person name="Ming W."/>
            <person name="Munidasa M."/>
            <person name="Muniz J."/>
            <person name="Nguyen L."/>
            <person name="Ongeri F."/>
            <person name="Osuji N."/>
            <person name="Pu L.-L."/>
            <person name="Puazo M."/>
            <person name="Qu C."/>
            <person name="Quiroz J."/>
            <person name="Raj R."/>
            <person name="Weissenberger G."/>
            <person name="Xin Y."/>
            <person name="Zou X."/>
            <person name="Han Y."/>
            <person name="Richards S."/>
            <person name="Worley K."/>
            <person name="Muzny D."/>
            <person name="Gibbs R."/>
        </authorList>
    </citation>
    <scope>NUCLEOTIDE SEQUENCE</scope>
    <source>
        <strain evidence="2">Sampled in the wild</strain>
    </source>
</reference>
<keyword evidence="3" id="KW-1185">Reference proteome</keyword>
<reference evidence="2" key="2">
    <citation type="submission" date="2017-10" db="EMBL/GenBank/DDBJ databases">
        <title>Ladona fulva Genome sequencing and assembly.</title>
        <authorList>
            <person name="Murali S."/>
            <person name="Richards S."/>
            <person name="Bandaranaike D."/>
            <person name="Bellair M."/>
            <person name="Blankenburg K."/>
            <person name="Chao H."/>
            <person name="Dinh H."/>
            <person name="Doddapaneni H."/>
            <person name="Dugan-Rocha S."/>
            <person name="Elkadiri S."/>
            <person name="Gnanaolivu R."/>
            <person name="Hernandez B."/>
            <person name="Skinner E."/>
            <person name="Javaid M."/>
            <person name="Lee S."/>
            <person name="Li M."/>
            <person name="Ming W."/>
            <person name="Munidasa M."/>
            <person name="Muniz J."/>
            <person name="Nguyen L."/>
            <person name="Hughes D."/>
            <person name="Osuji N."/>
            <person name="Pu L.-L."/>
            <person name="Puazo M."/>
            <person name="Qu C."/>
            <person name="Quiroz J."/>
            <person name="Raj R."/>
            <person name="Weissenberger G."/>
            <person name="Xin Y."/>
            <person name="Zou X."/>
            <person name="Han Y."/>
            <person name="Worley K."/>
            <person name="Muzny D."/>
            <person name="Gibbs R."/>
        </authorList>
    </citation>
    <scope>NUCLEOTIDE SEQUENCE</scope>
    <source>
        <strain evidence="2">Sampled in the wild</strain>
    </source>
</reference>
<organism evidence="2 3">
    <name type="scientific">Ladona fulva</name>
    <name type="common">Scarce chaser dragonfly</name>
    <name type="synonym">Libellula fulva</name>
    <dbReference type="NCBI Taxonomy" id="123851"/>
    <lineage>
        <taxon>Eukaryota</taxon>
        <taxon>Metazoa</taxon>
        <taxon>Ecdysozoa</taxon>
        <taxon>Arthropoda</taxon>
        <taxon>Hexapoda</taxon>
        <taxon>Insecta</taxon>
        <taxon>Pterygota</taxon>
        <taxon>Palaeoptera</taxon>
        <taxon>Odonata</taxon>
        <taxon>Epiprocta</taxon>
        <taxon>Anisoptera</taxon>
        <taxon>Libelluloidea</taxon>
        <taxon>Libellulidae</taxon>
        <taxon>Ladona</taxon>
    </lineage>
</organism>
<gene>
    <name evidence="2" type="ORF">J437_LFUL016801</name>
</gene>
<feature type="compositionally biased region" description="Low complexity" evidence="1">
    <location>
        <begin position="123"/>
        <end position="140"/>
    </location>
</feature>
<dbReference type="AlphaFoldDB" id="A0A8K0K813"/>
<dbReference type="EMBL" id="KZ308329">
    <property type="protein sequence ID" value="KAG8227608.1"/>
    <property type="molecule type" value="Genomic_DNA"/>
</dbReference>
<proteinExistence type="predicted"/>
<protein>
    <submittedName>
        <fullName evidence="2">Uncharacterized protein</fullName>
    </submittedName>
</protein>
<comment type="caution">
    <text evidence="2">The sequence shown here is derived from an EMBL/GenBank/DDBJ whole genome shotgun (WGS) entry which is preliminary data.</text>
</comment>
<feature type="region of interest" description="Disordered" evidence="1">
    <location>
        <begin position="120"/>
        <end position="140"/>
    </location>
</feature>
<name>A0A8K0K813_LADFU</name>
<dbReference type="Proteomes" id="UP000792457">
    <property type="component" value="Unassembled WGS sequence"/>
</dbReference>
<evidence type="ECO:0000313" key="2">
    <source>
        <dbReference type="EMBL" id="KAG8227608.1"/>
    </source>
</evidence>